<keyword evidence="2" id="KW-1185">Reference proteome</keyword>
<gene>
    <name evidence="1" type="ORF">F5144DRAFT_646891</name>
</gene>
<evidence type="ECO:0000313" key="1">
    <source>
        <dbReference type="EMBL" id="KAH6637078.1"/>
    </source>
</evidence>
<dbReference type="EMBL" id="JAGIZQ010000003">
    <property type="protein sequence ID" value="KAH6637078.1"/>
    <property type="molecule type" value="Genomic_DNA"/>
</dbReference>
<protein>
    <submittedName>
        <fullName evidence="1">Glycosyltransferase family 1 protein</fullName>
    </submittedName>
</protein>
<reference evidence="1 2" key="1">
    <citation type="journal article" date="2021" name="Nat. Commun.">
        <title>Genetic determinants of endophytism in the Arabidopsis root mycobiome.</title>
        <authorList>
            <person name="Mesny F."/>
            <person name="Miyauchi S."/>
            <person name="Thiergart T."/>
            <person name="Pickel B."/>
            <person name="Atanasova L."/>
            <person name="Karlsson M."/>
            <person name="Huettel B."/>
            <person name="Barry K.W."/>
            <person name="Haridas S."/>
            <person name="Chen C."/>
            <person name="Bauer D."/>
            <person name="Andreopoulos W."/>
            <person name="Pangilinan J."/>
            <person name="LaButti K."/>
            <person name="Riley R."/>
            <person name="Lipzen A."/>
            <person name="Clum A."/>
            <person name="Drula E."/>
            <person name="Henrissat B."/>
            <person name="Kohler A."/>
            <person name="Grigoriev I.V."/>
            <person name="Martin F.M."/>
            <person name="Hacquard S."/>
        </authorList>
    </citation>
    <scope>NUCLEOTIDE SEQUENCE [LARGE SCALE GENOMIC DNA]</scope>
    <source>
        <strain evidence="1 2">MPI-SDFR-AT-0079</strain>
    </source>
</reference>
<dbReference type="Proteomes" id="UP000724584">
    <property type="component" value="Unassembled WGS sequence"/>
</dbReference>
<accession>A0ACB7PFM7</accession>
<comment type="caution">
    <text evidence="1">The sequence shown here is derived from an EMBL/GenBank/DDBJ whole genome shotgun (WGS) entry which is preliminary data.</text>
</comment>
<proteinExistence type="predicted"/>
<sequence length="476" mass="52021">MSTENQTPLPPAILILCTTSTAPGHVLPLTSIARHLTAHHYPVTFVGAPQHRALIEASGATFFPVCDALTLEHGPYREWGAARARYAEGLPRMVQDFRTFFVGQVRGQVESTRRALEYVKREVVGGAVGGRGVVVVCETMWFGYLPWKWGAERPAGWGEGEVMPRSLGVNVTPLMLDGEGVPPFPLGLLPGEGEMVEERDGLLREWLYEYVVREAYDGFRERMREAGGVDVPDEWMINLSVTAHDTTLQLCHPVLEYPRPDLPAHVKFAGCLPPSKVVPVGFVFPEWWKREVVESPARPKVVVVSQGTLARDYSMLLAPTIRALAGRKDVLVIALLGKQGLEVPPGLLPAPEEAVSLDNIHVVDFFPYDSLLSYADVMVFNAGYGGFMHCVVNGVPMVAAGLTEDKCEVAARVEWTGVGINLRTGRPSPSAVASAVDRILDSEGKYSTRVKELAVEVAKGNPLEVVERELLALVQG</sequence>
<evidence type="ECO:0000313" key="2">
    <source>
        <dbReference type="Proteomes" id="UP000724584"/>
    </source>
</evidence>
<organism evidence="1 2">
    <name type="scientific">Chaetomium tenue</name>
    <dbReference type="NCBI Taxonomy" id="1854479"/>
    <lineage>
        <taxon>Eukaryota</taxon>
        <taxon>Fungi</taxon>
        <taxon>Dikarya</taxon>
        <taxon>Ascomycota</taxon>
        <taxon>Pezizomycotina</taxon>
        <taxon>Sordariomycetes</taxon>
        <taxon>Sordariomycetidae</taxon>
        <taxon>Sordariales</taxon>
        <taxon>Chaetomiaceae</taxon>
        <taxon>Chaetomium</taxon>
    </lineage>
</organism>
<name>A0ACB7PFM7_9PEZI</name>